<feature type="transmembrane region" description="Helical" evidence="6">
    <location>
        <begin position="232"/>
        <end position="262"/>
    </location>
</feature>
<feature type="transmembrane region" description="Helical" evidence="6">
    <location>
        <begin position="38"/>
        <end position="60"/>
    </location>
</feature>
<organism evidence="8 9">
    <name type="scientific">Nezara viridula</name>
    <name type="common">Southern green stink bug</name>
    <name type="synonym">Cimex viridulus</name>
    <dbReference type="NCBI Taxonomy" id="85310"/>
    <lineage>
        <taxon>Eukaryota</taxon>
        <taxon>Metazoa</taxon>
        <taxon>Ecdysozoa</taxon>
        <taxon>Arthropoda</taxon>
        <taxon>Hexapoda</taxon>
        <taxon>Insecta</taxon>
        <taxon>Pterygota</taxon>
        <taxon>Neoptera</taxon>
        <taxon>Paraneoptera</taxon>
        <taxon>Hemiptera</taxon>
        <taxon>Heteroptera</taxon>
        <taxon>Panheteroptera</taxon>
        <taxon>Pentatomomorpha</taxon>
        <taxon>Pentatomoidea</taxon>
        <taxon>Pentatomidae</taxon>
        <taxon>Pentatominae</taxon>
        <taxon>Nezara</taxon>
    </lineage>
</organism>
<dbReference type="OrthoDB" id="515887at2759"/>
<dbReference type="InterPro" id="IPR036259">
    <property type="entry name" value="MFS_trans_sf"/>
</dbReference>
<dbReference type="EMBL" id="OV725077">
    <property type="protein sequence ID" value="CAH1390736.1"/>
    <property type="molecule type" value="Genomic_DNA"/>
</dbReference>
<feature type="transmembrane region" description="Helical" evidence="6">
    <location>
        <begin position="274"/>
        <end position="295"/>
    </location>
</feature>
<feature type="transmembrane region" description="Helical" evidence="6">
    <location>
        <begin position="393"/>
        <end position="415"/>
    </location>
</feature>
<dbReference type="SUPFAM" id="SSF103473">
    <property type="entry name" value="MFS general substrate transporter"/>
    <property type="match status" value="1"/>
</dbReference>
<reference evidence="8" key="1">
    <citation type="submission" date="2022-01" db="EMBL/GenBank/DDBJ databases">
        <authorList>
            <person name="King R."/>
        </authorList>
    </citation>
    <scope>NUCLEOTIDE SEQUENCE</scope>
</reference>
<evidence type="ECO:0000259" key="7">
    <source>
        <dbReference type="Pfam" id="PF12832"/>
    </source>
</evidence>
<comment type="similarity">
    <text evidence="2">Belongs to the major facilitator superfamily. MFSD6 family.</text>
</comment>
<name>A0A9P0H0V8_NEZVI</name>
<feature type="transmembrane region" description="Helical" evidence="6">
    <location>
        <begin position="453"/>
        <end position="472"/>
    </location>
</feature>
<accession>A0A9P0H0V8</accession>
<feature type="transmembrane region" description="Helical" evidence="6">
    <location>
        <begin position="511"/>
        <end position="531"/>
    </location>
</feature>
<feature type="transmembrane region" description="Helical" evidence="6">
    <location>
        <begin position="348"/>
        <end position="373"/>
    </location>
</feature>
<evidence type="ECO:0000256" key="3">
    <source>
        <dbReference type="ARBA" id="ARBA00022692"/>
    </source>
</evidence>
<sequence>MKFNKELFPMKAHYFMFMAGSAPIFPFLPLMLKNLGYSSISVGLIYTAYPITVIFVRPICGTIADKFRCHRAIFIVILILHIISGFIIQWIPSIPFNTTAELLCDRNLSLRVCSERLNKSLIENVDYINKIGKSVNNTITCEVDTEDWKKLTGRKNQFEDEDTFIRLGPEYYLKENCLGAELSHLFDPSNYSAEQCKNNNSILMNIHCDNADLMEIIKKKSVDDDAEMGTSVFWIAFVLVIFHKVAGSLVQSFSDAFCFILLGDKPQNYGAQRLWGAVSWGVFAFIIGIVVDKFSKGMPNKNFTPCYYMFIVLQLLDFVIVLNIKAKFTKKSKNLMNDMKKLFTDLRICLFMFWCFLGGVYCAIIWNFLFWFIEDLASNSPGFDKSQLSTLQGLMLTVQCYLGEIPFLFVSGWIIKKVGPPKSMVIVLFCISLRFLLYSSLTDPWWVLPIEVLNGITFGIFYAVMVTYASSISPPGTEATVQNIVGALFEGGGLSIGSLIGGYMFKKIGSSKTLLMFGISALAFTLLYLFLQPKLETVTEKKGVVVITEISEEKKKEANVEELEKLTSS</sequence>
<dbReference type="CDD" id="cd17335">
    <property type="entry name" value="MFS_MFSD6"/>
    <property type="match status" value="1"/>
</dbReference>
<feature type="transmembrane region" description="Helical" evidence="6">
    <location>
        <begin position="424"/>
        <end position="441"/>
    </location>
</feature>
<comment type="subcellular location">
    <subcellularLocation>
        <location evidence="1">Membrane</location>
        <topology evidence="1">Multi-pass membrane protein</topology>
    </subcellularLocation>
</comment>
<evidence type="ECO:0000256" key="5">
    <source>
        <dbReference type="ARBA" id="ARBA00023136"/>
    </source>
</evidence>
<feature type="transmembrane region" description="Helical" evidence="6">
    <location>
        <begin position="12"/>
        <end position="32"/>
    </location>
</feature>
<dbReference type="PANTHER" id="PTHR16172">
    <property type="entry name" value="MAJOR FACILITATOR SUPERFAMILY DOMAIN-CONTAINING PROTEIN 6-LIKE"/>
    <property type="match status" value="1"/>
</dbReference>
<dbReference type="InterPro" id="IPR051717">
    <property type="entry name" value="MFS_MFSD6"/>
</dbReference>
<gene>
    <name evidence="8" type="ORF">NEZAVI_LOCUS1889</name>
</gene>
<feature type="domain" description="Major facilitator superfamily associated" evidence="7">
    <location>
        <begin position="9"/>
        <end position="512"/>
    </location>
</feature>
<evidence type="ECO:0000256" key="4">
    <source>
        <dbReference type="ARBA" id="ARBA00022989"/>
    </source>
</evidence>
<keyword evidence="3 6" id="KW-0812">Transmembrane</keyword>
<dbReference type="Proteomes" id="UP001152798">
    <property type="component" value="Chromosome 1"/>
</dbReference>
<evidence type="ECO:0000313" key="9">
    <source>
        <dbReference type="Proteomes" id="UP001152798"/>
    </source>
</evidence>
<dbReference type="AlphaFoldDB" id="A0A9P0H0V8"/>
<proteinExistence type="inferred from homology"/>
<evidence type="ECO:0000256" key="1">
    <source>
        <dbReference type="ARBA" id="ARBA00004141"/>
    </source>
</evidence>
<feature type="transmembrane region" description="Helical" evidence="6">
    <location>
        <begin position="72"/>
        <end position="91"/>
    </location>
</feature>
<dbReference type="Pfam" id="PF12832">
    <property type="entry name" value="MFS_1_like"/>
    <property type="match status" value="1"/>
</dbReference>
<dbReference type="Gene3D" id="1.20.1250.20">
    <property type="entry name" value="MFS general substrate transporter like domains"/>
    <property type="match status" value="2"/>
</dbReference>
<dbReference type="PANTHER" id="PTHR16172:SF30">
    <property type="entry name" value="SUGAR BABY, ISOFORM C"/>
    <property type="match status" value="1"/>
</dbReference>
<dbReference type="GO" id="GO:0016020">
    <property type="term" value="C:membrane"/>
    <property type="evidence" value="ECO:0007669"/>
    <property type="project" value="UniProtKB-SubCell"/>
</dbReference>
<feature type="transmembrane region" description="Helical" evidence="6">
    <location>
        <begin position="307"/>
        <end position="328"/>
    </location>
</feature>
<feature type="transmembrane region" description="Helical" evidence="6">
    <location>
        <begin position="484"/>
        <end position="505"/>
    </location>
</feature>
<keyword evidence="4 6" id="KW-1133">Transmembrane helix</keyword>
<dbReference type="InterPro" id="IPR024989">
    <property type="entry name" value="MFS_assoc_dom"/>
</dbReference>
<protein>
    <recommendedName>
        <fullName evidence="7">Major facilitator superfamily associated domain-containing protein</fullName>
    </recommendedName>
</protein>
<evidence type="ECO:0000313" key="8">
    <source>
        <dbReference type="EMBL" id="CAH1390736.1"/>
    </source>
</evidence>
<evidence type="ECO:0000256" key="2">
    <source>
        <dbReference type="ARBA" id="ARBA00005241"/>
    </source>
</evidence>
<keyword evidence="5 6" id="KW-0472">Membrane</keyword>
<evidence type="ECO:0000256" key="6">
    <source>
        <dbReference type="SAM" id="Phobius"/>
    </source>
</evidence>
<keyword evidence="9" id="KW-1185">Reference proteome</keyword>